<dbReference type="Pfam" id="PF05920">
    <property type="entry name" value="Homeobox_KN"/>
    <property type="match status" value="1"/>
</dbReference>
<feature type="compositionally biased region" description="Low complexity" evidence="8">
    <location>
        <begin position="450"/>
        <end position="484"/>
    </location>
</feature>
<dbReference type="InterPro" id="IPR017970">
    <property type="entry name" value="Homeobox_CS"/>
</dbReference>
<evidence type="ECO:0000256" key="2">
    <source>
        <dbReference type="ARBA" id="ARBA00008446"/>
    </source>
</evidence>
<dbReference type="CDD" id="cd00086">
    <property type="entry name" value="homeodomain"/>
    <property type="match status" value="1"/>
</dbReference>
<dbReference type="GO" id="GO:0042693">
    <property type="term" value="P:muscle cell fate commitment"/>
    <property type="evidence" value="ECO:0007669"/>
    <property type="project" value="UniProtKB-ARBA"/>
</dbReference>
<dbReference type="GO" id="GO:0030182">
    <property type="term" value="P:neuron differentiation"/>
    <property type="evidence" value="ECO:0007669"/>
    <property type="project" value="TreeGrafter"/>
</dbReference>
<evidence type="ECO:0000256" key="4">
    <source>
        <dbReference type="ARBA" id="ARBA00023155"/>
    </source>
</evidence>
<comment type="subcellular location">
    <subcellularLocation>
        <location evidence="1 7">Nucleus</location>
    </subcellularLocation>
</comment>
<dbReference type="AlphaFoldDB" id="A0A8K0CHL3"/>
<comment type="caution">
    <text evidence="10">The sequence shown here is derived from an EMBL/GenBank/DDBJ whole genome shotgun (WGS) entry which is preliminary data.</text>
</comment>
<keyword evidence="4 7" id="KW-0371">Homeobox</keyword>
<keyword evidence="5" id="KW-0010">Activator</keyword>
<feature type="compositionally biased region" description="Low complexity" evidence="8">
    <location>
        <begin position="12"/>
        <end position="21"/>
    </location>
</feature>
<feature type="domain" description="Homeobox" evidence="9">
    <location>
        <begin position="158"/>
        <end position="221"/>
    </location>
</feature>
<dbReference type="SMART" id="SM00548">
    <property type="entry name" value="IRO"/>
    <property type="match status" value="1"/>
</dbReference>
<dbReference type="PROSITE" id="PS00027">
    <property type="entry name" value="HOMEOBOX_1"/>
    <property type="match status" value="1"/>
</dbReference>
<feature type="compositionally biased region" description="Basic and acidic residues" evidence="8">
    <location>
        <begin position="242"/>
        <end position="257"/>
    </location>
</feature>
<evidence type="ECO:0000256" key="7">
    <source>
        <dbReference type="PROSITE-ProRule" id="PRU00108"/>
    </source>
</evidence>
<organism evidence="10 11">
    <name type="scientific">Ignelater luminosus</name>
    <name type="common">Cucubano</name>
    <name type="synonym">Pyrophorus luminosus</name>
    <dbReference type="NCBI Taxonomy" id="2038154"/>
    <lineage>
        <taxon>Eukaryota</taxon>
        <taxon>Metazoa</taxon>
        <taxon>Ecdysozoa</taxon>
        <taxon>Arthropoda</taxon>
        <taxon>Hexapoda</taxon>
        <taxon>Insecta</taxon>
        <taxon>Pterygota</taxon>
        <taxon>Neoptera</taxon>
        <taxon>Endopterygota</taxon>
        <taxon>Coleoptera</taxon>
        <taxon>Polyphaga</taxon>
        <taxon>Elateriformia</taxon>
        <taxon>Elateroidea</taxon>
        <taxon>Elateridae</taxon>
        <taxon>Agrypninae</taxon>
        <taxon>Pyrophorini</taxon>
        <taxon>Ignelater</taxon>
    </lineage>
</organism>
<dbReference type="GO" id="GO:0007474">
    <property type="term" value="P:imaginal disc-derived wing vein specification"/>
    <property type="evidence" value="ECO:0007669"/>
    <property type="project" value="UniProtKB-ARBA"/>
</dbReference>
<dbReference type="InterPro" id="IPR008422">
    <property type="entry name" value="KN_HD"/>
</dbReference>
<keyword evidence="11" id="KW-1185">Reference proteome</keyword>
<dbReference type="FunFam" id="1.10.10.60:FF:000003">
    <property type="entry name" value="Iroquois-class homeobox protein IRX"/>
    <property type="match status" value="1"/>
</dbReference>
<dbReference type="InterPro" id="IPR003893">
    <property type="entry name" value="Iroquois_homeo"/>
</dbReference>
<protein>
    <recommendedName>
        <fullName evidence="9">Homeobox domain-containing protein</fullName>
    </recommendedName>
</protein>
<evidence type="ECO:0000256" key="1">
    <source>
        <dbReference type="ARBA" id="ARBA00004123"/>
    </source>
</evidence>
<evidence type="ECO:0000256" key="5">
    <source>
        <dbReference type="ARBA" id="ARBA00023159"/>
    </source>
</evidence>
<evidence type="ECO:0000256" key="3">
    <source>
        <dbReference type="ARBA" id="ARBA00023125"/>
    </source>
</evidence>
<dbReference type="PROSITE" id="PS50071">
    <property type="entry name" value="HOMEOBOX_2"/>
    <property type="match status" value="1"/>
</dbReference>
<comment type="similarity">
    <text evidence="2">Belongs to the TALE/IRO homeobox family.</text>
</comment>
<feature type="compositionally biased region" description="Low complexity" evidence="8">
    <location>
        <begin position="310"/>
        <end position="323"/>
    </location>
</feature>
<dbReference type="GO" id="GO:0005634">
    <property type="term" value="C:nucleus"/>
    <property type="evidence" value="ECO:0007669"/>
    <property type="project" value="UniProtKB-SubCell"/>
</dbReference>
<dbReference type="GO" id="GO:0000981">
    <property type="term" value="F:DNA-binding transcription factor activity, RNA polymerase II-specific"/>
    <property type="evidence" value="ECO:0007669"/>
    <property type="project" value="InterPro"/>
</dbReference>
<reference evidence="10" key="1">
    <citation type="submission" date="2019-08" db="EMBL/GenBank/DDBJ databases">
        <title>The genome of the North American firefly Photinus pyralis.</title>
        <authorList>
            <consortium name="Photinus pyralis genome working group"/>
            <person name="Fallon T.R."/>
            <person name="Sander Lower S.E."/>
            <person name="Weng J.-K."/>
        </authorList>
    </citation>
    <scope>NUCLEOTIDE SEQUENCE</scope>
    <source>
        <strain evidence="10">TRF0915ILg1</strain>
        <tissue evidence="10">Whole body</tissue>
    </source>
</reference>
<name>A0A8K0CHL3_IGNLU</name>
<dbReference type="Gene3D" id="1.10.10.60">
    <property type="entry name" value="Homeodomain-like"/>
    <property type="match status" value="1"/>
</dbReference>
<accession>A0A8K0CHL3</accession>
<dbReference type="EMBL" id="VTPC01089487">
    <property type="protein sequence ID" value="KAF2885831.1"/>
    <property type="molecule type" value="Genomic_DNA"/>
</dbReference>
<gene>
    <name evidence="10" type="ORF">ILUMI_20343</name>
</gene>
<dbReference type="GO" id="GO:0045317">
    <property type="term" value="P:equator specification"/>
    <property type="evidence" value="ECO:0007669"/>
    <property type="project" value="UniProtKB-ARBA"/>
</dbReference>
<evidence type="ECO:0000313" key="10">
    <source>
        <dbReference type="EMBL" id="KAF2885831.1"/>
    </source>
</evidence>
<dbReference type="Proteomes" id="UP000801492">
    <property type="component" value="Unassembled WGS sequence"/>
</dbReference>
<dbReference type="InterPro" id="IPR009057">
    <property type="entry name" value="Homeodomain-like_sf"/>
</dbReference>
<dbReference type="GO" id="GO:0048468">
    <property type="term" value="P:cell development"/>
    <property type="evidence" value="ECO:0007669"/>
    <property type="project" value="TreeGrafter"/>
</dbReference>
<keyword evidence="3 7" id="KW-0238">DNA-binding</keyword>
<dbReference type="SMART" id="SM00389">
    <property type="entry name" value="HOX"/>
    <property type="match status" value="1"/>
</dbReference>
<dbReference type="GO" id="GO:0045926">
    <property type="term" value="P:negative regulation of growth"/>
    <property type="evidence" value="ECO:0007669"/>
    <property type="project" value="UniProtKB-ARBA"/>
</dbReference>
<evidence type="ECO:0000259" key="9">
    <source>
        <dbReference type="PROSITE" id="PS50071"/>
    </source>
</evidence>
<sequence length="494" mass="52002">MSQFGFRVSPNTQSTVSSGPSQPTPPPTSMAVTSSAPTPGSPPTTQRCCDTGRPLFTDPITGQSVCSCQYELLGYQRLAGGVPGLPPLSMYSAPYPEGMAAYFPALSADQAPFYTSAAAGLELKENLAAGAATWPYPSVYHPYDAAFAGYPFNGYGMDLNGARRKNATRETTSTLKAWLNEHKKNPYPTKGEKIMLAIITKMTLTQVSTWFANARRRLKKENKMTWEPRNRVDDEDNNNEDDDRKSTDGKDILDSKDSGTGSSEDGDRTPHPRLTGDGGSEWSESRPDSGPDSPECLYDRSHPAFLPPRSSGSPPQLSVSSTSKPRIWSLADMASKENESQQQPASSAFYSTAAGRLVPPLAGRLPPPGLSSTPYARTHELYRSLYGSAAAQHLASAGASAGSAEVSLLESYSRSLGASLSGMHNSGGSSSGVPSSLNSVISKATLVAASSSSGSSSALPLGLTTSSSRISPSSTSSVSSGSETPLKPMALNKA</sequence>
<evidence type="ECO:0000256" key="8">
    <source>
        <dbReference type="SAM" id="MobiDB-lite"/>
    </source>
</evidence>
<keyword evidence="6 7" id="KW-0539">Nucleus</keyword>
<dbReference type="PANTHER" id="PTHR11211">
    <property type="entry name" value="IROQUOIS-CLASS HOMEODOMAIN PROTEIN IRX"/>
    <property type="match status" value="1"/>
</dbReference>
<feature type="region of interest" description="Disordered" evidence="8">
    <location>
        <begin position="1"/>
        <end position="50"/>
    </location>
</feature>
<feature type="region of interest" description="Disordered" evidence="8">
    <location>
        <begin position="228"/>
        <end position="324"/>
    </location>
</feature>
<evidence type="ECO:0000313" key="11">
    <source>
        <dbReference type="Proteomes" id="UP000801492"/>
    </source>
</evidence>
<dbReference type="InterPro" id="IPR001356">
    <property type="entry name" value="HD"/>
</dbReference>
<dbReference type="GO" id="GO:0000978">
    <property type="term" value="F:RNA polymerase II cis-regulatory region sequence-specific DNA binding"/>
    <property type="evidence" value="ECO:0007669"/>
    <property type="project" value="TreeGrafter"/>
</dbReference>
<dbReference type="PANTHER" id="PTHR11211:SF40">
    <property type="entry name" value="MIRROR, ISOFORM C"/>
    <property type="match status" value="1"/>
</dbReference>
<proteinExistence type="inferred from homology"/>
<feature type="DNA-binding region" description="Homeobox" evidence="7">
    <location>
        <begin position="160"/>
        <end position="222"/>
    </location>
</feature>
<dbReference type="SUPFAM" id="SSF46689">
    <property type="entry name" value="Homeodomain-like"/>
    <property type="match status" value="1"/>
</dbReference>
<evidence type="ECO:0000256" key="6">
    <source>
        <dbReference type="ARBA" id="ARBA00023242"/>
    </source>
</evidence>
<feature type="region of interest" description="Disordered" evidence="8">
    <location>
        <begin position="450"/>
        <end position="494"/>
    </location>
</feature>
<dbReference type="OrthoDB" id="5399138at2759"/>